<dbReference type="Pfam" id="PF22483">
    <property type="entry name" value="Mu-transpos_C_2"/>
    <property type="match status" value="1"/>
</dbReference>
<evidence type="ECO:0000313" key="3">
    <source>
        <dbReference type="Proteomes" id="UP000280296"/>
    </source>
</evidence>
<gene>
    <name evidence="2" type="ORF">TsocGM_17480</name>
</gene>
<evidence type="ECO:0000259" key="1">
    <source>
        <dbReference type="Pfam" id="PF22483"/>
    </source>
</evidence>
<organism evidence="2 3">
    <name type="scientific">Tautonia sociabilis</name>
    <dbReference type="NCBI Taxonomy" id="2080755"/>
    <lineage>
        <taxon>Bacteria</taxon>
        <taxon>Pseudomonadati</taxon>
        <taxon>Planctomycetota</taxon>
        <taxon>Planctomycetia</taxon>
        <taxon>Isosphaerales</taxon>
        <taxon>Isosphaeraceae</taxon>
        <taxon>Tautonia</taxon>
    </lineage>
</organism>
<keyword evidence="3" id="KW-1185">Reference proteome</keyword>
<dbReference type="InterPro" id="IPR054353">
    <property type="entry name" value="IstA-like_C"/>
</dbReference>
<name>A0A432MH27_9BACT</name>
<accession>A0A432MH27</accession>
<protein>
    <recommendedName>
        <fullName evidence="1">Transposase for insertion sequence element IS21-like C-terminal domain-containing protein</fullName>
    </recommendedName>
</protein>
<dbReference type="AlphaFoldDB" id="A0A432MH27"/>
<dbReference type="EMBL" id="RYZH01000035">
    <property type="protein sequence ID" value="RUL85958.1"/>
    <property type="molecule type" value="Genomic_DNA"/>
</dbReference>
<sequence>MCFIGRLRRICPATGRTVAESWEAERPALRPLPALLPEPFDTVRTATVHKDCTVRFEGRGYVVPFAYVGCRVEVRGCSGTVQVLDPQTAAVLVSYPRHTAERVLIDPACYEGRGTDRVLPPKPLGRMARRLQEIAAMPVQSRPIDLYAALAEVAR</sequence>
<proteinExistence type="predicted"/>
<dbReference type="Proteomes" id="UP000280296">
    <property type="component" value="Unassembled WGS sequence"/>
</dbReference>
<feature type="domain" description="Transposase for insertion sequence element IS21-like C-terminal" evidence="1">
    <location>
        <begin position="33"/>
        <end position="99"/>
    </location>
</feature>
<dbReference type="OrthoDB" id="9798623at2"/>
<reference evidence="2 3" key="2">
    <citation type="submission" date="2019-01" db="EMBL/GenBank/DDBJ databases">
        <title>Tautonia sociabilis, a novel thermotolerant planctomycete of Isosphaeraceae family, isolated from a 4000 m deep subterranean habitat.</title>
        <authorList>
            <person name="Kovaleva O.L."/>
            <person name="Elcheninov A.G."/>
            <person name="Van Heerden E."/>
            <person name="Toshchakov S.V."/>
            <person name="Novikov A."/>
            <person name="Bonch-Osmolovskaya E.A."/>
            <person name="Kublanov I.V."/>
        </authorList>
    </citation>
    <scope>NUCLEOTIDE SEQUENCE [LARGE SCALE GENOMIC DNA]</scope>
    <source>
        <strain evidence="2 3">GM2012</strain>
    </source>
</reference>
<reference evidence="2 3" key="1">
    <citation type="submission" date="2018-12" db="EMBL/GenBank/DDBJ databases">
        <authorList>
            <person name="Toschakov S.V."/>
        </authorList>
    </citation>
    <scope>NUCLEOTIDE SEQUENCE [LARGE SCALE GENOMIC DNA]</scope>
    <source>
        <strain evidence="2 3">GM2012</strain>
    </source>
</reference>
<evidence type="ECO:0000313" key="2">
    <source>
        <dbReference type="EMBL" id="RUL85958.1"/>
    </source>
</evidence>
<comment type="caution">
    <text evidence="2">The sequence shown here is derived from an EMBL/GenBank/DDBJ whole genome shotgun (WGS) entry which is preliminary data.</text>
</comment>